<reference evidence="1" key="2">
    <citation type="submission" date="2021-08" db="EMBL/GenBank/DDBJ databases">
        <authorList>
            <person name="Eriksson T."/>
        </authorList>
    </citation>
    <scope>NUCLEOTIDE SEQUENCE</scope>
    <source>
        <strain evidence="1">Stoneville</strain>
        <tissue evidence="1">Whole head</tissue>
    </source>
</reference>
<dbReference type="EMBL" id="JABDTM020013069">
    <property type="protein sequence ID" value="KAH0820008.1"/>
    <property type="molecule type" value="Genomic_DNA"/>
</dbReference>
<name>A0A8J6HUV0_TENMO</name>
<dbReference type="AlphaFoldDB" id="A0A8J6HUV0"/>
<gene>
    <name evidence="1" type="ORF">GEV33_002783</name>
</gene>
<evidence type="ECO:0000313" key="1">
    <source>
        <dbReference type="EMBL" id="KAH0820008.1"/>
    </source>
</evidence>
<accession>A0A8J6HUV0</accession>
<proteinExistence type="predicted"/>
<organism evidence="1 2">
    <name type="scientific">Tenebrio molitor</name>
    <name type="common">Yellow mealworm beetle</name>
    <dbReference type="NCBI Taxonomy" id="7067"/>
    <lineage>
        <taxon>Eukaryota</taxon>
        <taxon>Metazoa</taxon>
        <taxon>Ecdysozoa</taxon>
        <taxon>Arthropoda</taxon>
        <taxon>Hexapoda</taxon>
        <taxon>Insecta</taxon>
        <taxon>Pterygota</taxon>
        <taxon>Neoptera</taxon>
        <taxon>Endopterygota</taxon>
        <taxon>Coleoptera</taxon>
        <taxon>Polyphaga</taxon>
        <taxon>Cucujiformia</taxon>
        <taxon>Tenebrionidae</taxon>
        <taxon>Tenebrio</taxon>
    </lineage>
</organism>
<sequence>MNNKFLITVLMLLAIAAIVIVDPLFNLLSQLRVHFVSHRNIKLPRILSRCIAFATKEWHVLSPLPIHSDWLSGGTRKTSTDKAEGRVRRRMTALLVDSALCEHLWTREAPLERTRDSSCDHTERRDNDIWLHVIPEKERDSTGTRPPSVRH</sequence>
<reference evidence="1" key="1">
    <citation type="journal article" date="2020" name="J Insects Food Feed">
        <title>The yellow mealworm (Tenebrio molitor) genome: a resource for the emerging insects as food and feed industry.</title>
        <authorList>
            <person name="Eriksson T."/>
            <person name="Andere A."/>
            <person name="Kelstrup H."/>
            <person name="Emery V."/>
            <person name="Picard C."/>
        </authorList>
    </citation>
    <scope>NUCLEOTIDE SEQUENCE</scope>
    <source>
        <strain evidence="1">Stoneville</strain>
        <tissue evidence="1">Whole head</tissue>
    </source>
</reference>
<keyword evidence="2" id="KW-1185">Reference proteome</keyword>
<evidence type="ECO:0000313" key="2">
    <source>
        <dbReference type="Proteomes" id="UP000719412"/>
    </source>
</evidence>
<comment type="caution">
    <text evidence="1">The sequence shown here is derived from an EMBL/GenBank/DDBJ whole genome shotgun (WGS) entry which is preliminary data.</text>
</comment>
<dbReference type="Proteomes" id="UP000719412">
    <property type="component" value="Unassembled WGS sequence"/>
</dbReference>
<protein>
    <submittedName>
        <fullName evidence="1">Uncharacterized protein</fullName>
    </submittedName>
</protein>